<protein>
    <submittedName>
        <fullName evidence="1">Uncharacterized protein</fullName>
    </submittedName>
</protein>
<dbReference type="Proteomes" id="UP000186559">
    <property type="component" value="Plasmid pTPRO2"/>
</dbReference>
<accession>A0A1U7DD92</accession>
<evidence type="ECO:0000313" key="2">
    <source>
        <dbReference type="Proteomes" id="UP000186559"/>
    </source>
</evidence>
<dbReference type="AlphaFoldDB" id="A0A1U7DD92"/>
<name>A0A1U7DD92_9RHOB</name>
<keyword evidence="2" id="KW-1185">Reference proteome</keyword>
<organism evidence="1 2">
    <name type="scientific">Salipiger profundus</name>
    <dbReference type="NCBI Taxonomy" id="1229727"/>
    <lineage>
        <taxon>Bacteria</taxon>
        <taxon>Pseudomonadati</taxon>
        <taxon>Pseudomonadota</taxon>
        <taxon>Alphaproteobacteria</taxon>
        <taxon>Rhodobacterales</taxon>
        <taxon>Roseobacteraceae</taxon>
        <taxon>Salipiger</taxon>
    </lineage>
</organism>
<reference evidence="1 2" key="1">
    <citation type="submission" date="2016-03" db="EMBL/GenBank/DDBJ databases">
        <title>Deep-sea bacteria in the southern Pacific.</title>
        <authorList>
            <person name="Tang K."/>
        </authorList>
    </citation>
    <scope>NUCLEOTIDE SEQUENCE [LARGE SCALE GENOMIC DNA]</scope>
    <source>
        <strain evidence="1 2">JLT2016</strain>
        <plasmid evidence="2">Plasmid ptpro2</plasmid>
    </source>
</reference>
<proteinExistence type="predicted"/>
<keyword evidence="1" id="KW-0614">Plasmid</keyword>
<sequence length="108" mass="11375">MRQRHAIQCNDLAYQTIQADTVHPVDRGIYETQSQTVASFHSLAGELVRLNAQGENAFSEGPLSAEIAETNGDLTDLIVSAGTDCAATPLVKQRDIAGGDFGGSGSRA</sequence>
<dbReference type="KEGG" id="tpro:Ga0080559_TMP83"/>
<dbReference type="EMBL" id="CP014798">
    <property type="protein sequence ID" value="APX26015.1"/>
    <property type="molecule type" value="Genomic_DNA"/>
</dbReference>
<evidence type="ECO:0000313" key="1">
    <source>
        <dbReference type="EMBL" id="APX26015.1"/>
    </source>
</evidence>
<dbReference type="RefSeq" id="WP_237218915.1">
    <property type="nucleotide sequence ID" value="NZ_CP014798.1"/>
</dbReference>
<gene>
    <name evidence="1" type="ORF">Ga0080559_TMP83</name>
</gene>
<geneLocation type="plasmid" evidence="2">
    <name>ptpro2</name>
</geneLocation>